<dbReference type="InterPro" id="IPR007159">
    <property type="entry name" value="SpoVT-AbrB_dom"/>
</dbReference>
<comment type="similarity">
    <text evidence="1">Belongs to the VapB family.</text>
</comment>
<dbReference type="PANTHER" id="PTHR37550:SF3">
    <property type="entry name" value="ANTITOXIN VAPB1"/>
    <property type="match status" value="1"/>
</dbReference>
<keyword evidence="2" id="KW-0238">DNA-binding</keyword>
<dbReference type="InterPro" id="IPR051734">
    <property type="entry name" value="VapB_TA_antitoxins"/>
</dbReference>
<dbReference type="NCBIfam" id="NF040493">
    <property type="entry name" value="TA_anti_VapB"/>
    <property type="match status" value="1"/>
</dbReference>
<evidence type="ECO:0000313" key="6">
    <source>
        <dbReference type="Proteomes" id="UP000320225"/>
    </source>
</evidence>
<dbReference type="AlphaFoldDB" id="A0A554WVA4"/>
<evidence type="ECO:0000256" key="2">
    <source>
        <dbReference type="PROSITE-ProRule" id="PRU01076"/>
    </source>
</evidence>
<name>A0A554WVA4_9BURK</name>
<comment type="caution">
    <text evidence="5">The sequence shown here is derived from an EMBL/GenBank/DDBJ whole genome shotgun (WGS) entry which is preliminary data.</text>
</comment>
<dbReference type="GO" id="GO:0003677">
    <property type="term" value="F:DNA binding"/>
    <property type="evidence" value="ECO:0007669"/>
    <property type="project" value="UniProtKB-UniRule"/>
</dbReference>
<feature type="region of interest" description="Disordered" evidence="3">
    <location>
        <begin position="59"/>
        <end position="79"/>
    </location>
</feature>
<evidence type="ECO:0000259" key="4">
    <source>
        <dbReference type="PROSITE" id="PS51740"/>
    </source>
</evidence>
<dbReference type="OrthoDB" id="9810009at2"/>
<feature type="compositionally biased region" description="Polar residues" evidence="3">
    <location>
        <begin position="69"/>
        <end position="79"/>
    </location>
</feature>
<dbReference type="PROSITE" id="PS51740">
    <property type="entry name" value="SPOVT_ABRB"/>
    <property type="match status" value="1"/>
</dbReference>
<reference evidence="5 6" key="1">
    <citation type="submission" date="2019-07" db="EMBL/GenBank/DDBJ databases">
        <title>Tepidimonas sediminis YIM 72259 draft genome.</title>
        <authorList>
            <person name="Da Costa M.S."/>
            <person name="Froufe H.J.C."/>
            <person name="Egas C."/>
            <person name="Albuquerque L."/>
        </authorList>
    </citation>
    <scope>NUCLEOTIDE SEQUENCE [LARGE SCALE GENOMIC DNA]</scope>
    <source>
        <strain evidence="5 6">YIM 72259</strain>
    </source>
</reference>
<dbReference type="SUPFAM" id="SSF89447">
    <property type="entry name" value="AbrB/MazE/MraZ-like"/>
    <property type="match status" value="1"/>
</dbReference>
<dbReference type="InterPro" id="IPR047976">
    <property type="entry name" value="Anti_VapB2-like"/>
</dbReference>
<protein>
    <submittedName>
        <fullName evidence="5">Antitoxin VapB</fullName>
    </submittedName>
</protein>
<dbReference type="RefSeq" id="WP_143892948.1">
    <property type="nucleotide sequence ID" value="NZ_VJND01000001.1"/>
</dbReference>
<evidence type="ECO:0000313" key="5">
    <source>
        <dbReference type="EMBL" id="TSE27509.1"/>
    </source>
</evidence>
<evidence type="ECO:0000256" key="3">
    <source>
        <dbReference type="SAM" id="MobiDB-lite"/>
    </source>
</evidence>
<keyword evidence="6" id="KW-1185">Reference proteome</keyword>
<gene>
    <name evidence="5" type="primary">vapB</name>
    <name evidence="5" type="ORF">Tsedi_00348</name>
</gene>
<accession>A0A554WVA4</accession>
<dbReference type="Gene3D" id="2.10.260.10">
    <property type="match status" value="1"/>
</dbReference>
<proteinExistence type="inferred from homology"/>
<organism evidence="5 6">
    <name type="scientific">Tepidimonas sediminis</name>
    <dbReference type="NCBI Taxonomy" id="2588941"/>
    <lineage>
        <taxon>Bacteria</taxon>
        <taxon>Pseudomonadati</taxon>
        <taxon>Pseudomonadota</taxon>
        <taxon>Betaproteobacteria</taxon>
        <taxon>Burkholderiales</taxon>
        <taxon>Tepidimonas</taxon>
    </lineage>
</organism>
<dbReference type="PANTHER" id="PTHR37550">
    <property type="entry name" value="ANTITOXIN VAPB1"/>
    <property type="match status" value="1"/>
</dbReference>
<evidence type="ECO:0000256" key="1">
    <source>
        <dbReference type="ARBA" id="ARBA00007924"/>
    </source>
</evidence>
<sequence length="79" mass="9057">MTTAAVFSNNRSQAVRLPASMRLPDHVKRVEIRRRGAERILCPPGQRWDSFFLDPQAETVPEDFLPQRADQQQPGREAL</sequence>
<dbReference type="InterPro" id="IPR037914">
    <property type="entry name" value="SpoVT-AbrB_sf"/>
</dbReference>
<dbReference type="Proteomes" id="UP000320225">
    <property type="component" value="Unassembled WGS sequence"/>
</dbReference>
<dbReference type="EMBL" id="VJND01000001">
    <property type="protein sequence ID" value="TSE27509.1"/>
    <property type="molecule type" value="Genomic_DNA"/>
</dbReference>
<feature type="domain" description="SpoVT-AbrB" evidence="4">
    <location>
        <begin position="4"/>
        <end position="46"/>
    </location>
</feature>